<name>A0A2K8PBR8_STRLA</name>
<dbReference type="KEGG" id="slx:SLAV_11560"/>
<dbReference type="AlphaFoldDB" id="A0A2K8PBR8"/>
<sequence length="360" mass="35657">MLALRLARGSRPAVQLRRMLVAAASAGTGFLLLYVLAEAMARPAGSLPRLLWALVPLAATVQFAVAVARTDPATRPREGLDAVGLGPVRLTLVGAVSTAVACALGSALALAVFLHLRGELAGLPFDGAGAGLLHADQPLPVAGALTLLSLIPLTASAATVVALRPRPPTAGLSPQSGVPWGVALAASGLTVEAYAGPRGAAVPAGWGLIAVGLALAGPGVAYACGTLVQAVRPGALRLLAGRALQEEAPRLGRPLGVLCAVGAAALTSVALRDQGGLLTPLGPLTGPAAALVALCAGATLLTSAAESRHSRSAARAALLDLGTPGTVLRTAVTVRAAALLVVCLPLSWGVAQLTSLALTR</sequence>
<dbReference type="OrthoDB" id="4216285at2"/>
<organism evidence="1 2">
    <name type="scientific">Streptomyces lavendulae subsp. lavendulae</name>
    <dbReference type="NCBI Taxonomy" id="58340"/>
    <lineage>
        <taxon>Bacteria</taxon>
        <taxon>Bacillati</taxon>
        <taxon>Actinomycetota</taxon>
        <taxon>Actinomycetes</taxon>
        <taxon>Kitasatosporales</taxon>
        <taxon>Streptomycetaceae</taxon>
        <taxon>Streptomyces</taxon>
    </lineage>
</organism>
<gene>
    <name evidence="1" type="ORF">SLAV_11560</name>
</gene>
<evidence type="ECO:0000313" key="1">
    <source>
        <dbReference type="EMBL" id="ATZ24176.1"/>
    </source>
</evidence>
<dbReference type="Proteomes" id="UP000231791">
    <property type="component" value="Chromosome"/>
</dbReference>
<accession>A0A2K8PBR8</accession>
<dbReference type="EMBL" id="CP024985">
    <property type="protein sequence ID" value="ATZ24176.1"/>
    <property type="molecule type" value="Genomic_DNA"/>
</dbReference>
<dbReference type="GeneID" id="49383373"/>
<proteinExistence type="predicted"/>
<evidence type="ECO:0000313" key="2">
    <source>
        <dbReference type="Proteomes" id="UP000231791"/>
    </source>
</evidence>
<reference evidence="1 2" key="1">
    <citation type="submission" date="2017-11" db="EMBL/GenBank/DDBJ databases">
        <title>Complete genome sequence of Streptomyces lavendulae subsp. lavendulae CCM 3239 (formerly 'Streptomyces aureofaciens CCM 3239'), the producer of the angucycline-type antibiotic auricin.</title>
        <authorList>
            <person name="Busche T."/>
            <person name="Novakova R."/>
            <person name="Al'Dilaimi A."/>
            <person name="Homerova D."/>
            <person name="Feckova L."/>
            <person name="Rezuchova B."/>
            <person name="Mingyar E."/>
            <person name="Csolleiova D."/>
            <person name="Bekeova C."/>
            <person name="Winkler A."/>
            <person name="Sevcikova B."/>
            <person name="Kalinowski J."/>
            <person name="Kormanec J."/>
            <person name="Ruckert C."/>
        </authorList>
    </citation>
    <scope>NUCLEOTIDE SEQUENCE [LARGE SCALE GENOMIC DNA]</scope>
    <source>
        <strain evidence="1 2">CCM 3239</strain>
    </source>
</reference>
<keyword evidence="2" id="KW-1185">Reference proteome</keyword>
<protein>
    <submittedName>
        <fullName evidence="1">Uncharacterized protein</fullName>
    </submittedName>
</protein>
<dbReference type="RefSeq" id="WP_030227473.1">
    <property type="nucleotide sequence ID" value="NZ_CP024985.1"/>
</dbReference>